<dbReference type="Gene3D" id="3.40.50.10420">
    <property type="entry name" value="NagB/RpiA/CoA transferase-like"/>
    <property type="match status" value="1"/>
</dbReference>
<protein>
    <submittedName>
        <fullName evidence="2">LUD domain-containing protein</fullName>
    </submittedName>
</protein>
<dbReference type="InterPro" id="IPR037171">
    <property type="entry name" value="NagB/RpiA_transferase-like"/>
</dbReference>
<dbReference type="RefSeq" id="WP_204660118.1">
    <property type="nucleotide sequence ID" value="NZ_CP056775.1"/>
</dbReference>
<accession>A0ABX7IES4</accession>
<evidence type="ECO:0000259" key="1">
    <source>
        <dbReference type="Pfam" id="PF02589"/>
    </source>
</evidence>
<dbReference type="SUPFAM" id="SSF100950">
    <property type="entry name" value="NagB/RpiA/CoA transferase-like"/>
    <property type="match status" value="1"/>
</dbReference>
<organism evidence="2 3">
    <name type="scientific">Dyadobacter sandarakinus</name>
    <dbReference type="NCBI Taxonomy" id="2747268"/>
    <lineage>
        <taxon>Bacteria</taxon>
        <taxon>Pseudomonadati</taxon>
        <taxon>Bacteroidota</taxon>
        <taxon>Cytophagia</taxon>
        <taxon>Cytophagales</taxon>
        <taxon>Spirosomataceae</taxon>
        <taxon>Dyadobacter</taxon>
    </lineage>
</organism>
<dbReference type="Pfam" id="PF02589">
    <property type="entry name" value="LUD_dom"/>
    <property type="match status" value="1"/>
</dbReference>
<proteinExistence type="predicted"/>
<name>A0ABX7IES4_9BACT</name>
<sequence length="194" mass="21601">MGTREMMLEKIRQNKPAATQLPESWYFDSEYADTEAKFTETLQAIFTQVVVVKNGEELLEKATEMFGDVVNRASTVPALAGWADFSLQVADPHELELIEMAILEADFGVAENGAVWISDQYLTHRVLPFITQNLAFVIRRNAIVNNMHDAYLRLTDTTGWGCFIAGPSKTADIEQSLVIGAHGARSMVIFLLDS</sequence>
<dbReference type="PANTHER" id="PTHR43682">
    <property type="entry name" value="LACTATE UTILIZATION PROTEIN C"/>
    <property type="match status" value="1"/>
</dbReference>
<gene>
    <name evidence="2" type="ORF">HWI92_24945</name>
</gene>
<evidence type="ECO:0000313" key="3">
    <source>
        <dbReference type="Proteomes" id="UP000612680"/>
    </source>
</evidence>
<feature type="domain" description="LUD" evidence="1">
    <location>
        <begin position="94"/>
        <end position="191"/>
    </location>
</feature>
<dbReference type="Proteomes" id="UP000612680">
    <property type="component" value="Chromosome"/>
</dbReference>
<evidence type="ECO:0000313" key="2">
    <source>
        <dbReference type="EMBL" id="QRR03927.1"/>
    </source>
</evidence>
<reference evidence="2 3" key="1">
    <citation type="submission" date="2020-06" db="EMBL/GenBank/DDBJ databases">
        <title>Dyadobacter sandarakinus sp. nov., isolated from the soil of the Arctic Yellow River Station.</title>
        <authorList>
            <person name="Zhang Y."/>
            <person name="Peng F."/>
        </authorList>
    </citation>
    <scope>NUCLEOTIDE SEQUENCE [LARGE SCALE GENOMIC DNA]</scope>
    <source>
        <strain evidence="2 3">Q3-56</strain>
    </source>
</reference>
<dbReference type="InterPro" id="IPR003741">
    <property type="entry name" value="LUD_dom"/>
</dbReference>
<dbReference type="EMBL" id="CP056775">
    <property type="protein sequence ID" value="QRR03927.1"/>
    <property type="molecule type" value="Genomic_DNA"/>
</dbReference>
<dbReference type="PANTHER" id="PTHR43682:SF1">
    <property type="entry name" value="LACTATE UTILIZATION PROTEIN C"/>
    <property type="match status" value="1"/>
</dbReference>
<dbReference type="InterPro" id="IPR024185">
    <property type="entry name" value="FTHF_cligase-like_sf"/>
</dbReference>
<keyword evidence="3" id="KW-1185">Reference proteome</keyword>